<dbReference type="PANTHER" id="PTHR31808">
    <property type="entry name" value="EXPRESSED PROTEIN"/>
    <property type="match status" value="1"/>
</dbReference>
<dbReference type="InterPro" id="IPR038925">
    <property type="entry name" value="At3g17800-like"/>
</dbReference>
<evidence type="ECO:0000313" key="1">
    <source>
        <dbReference type="EMBL" id="OAY34833.1"/>
    </source>
</evidence>
<protein>
    <recommendedName>
        <fullName evidence="3">UV-B-induced protein At3g17800, chloroplastic</fullName>
    </recommendedName>
</protein>
<evidence type="ECO:0008006" key="3">
    <source>
        <dbReference type="Google" id="ProtNLM"/>
    </source>
</evidence>
<dbReference type="PANTHER" id="PTHR31808:SF9">
    <property type="entry name" value="F21O3.2 PROTEIN"/>
    <property type="match status" value="1"/>
</dbReference>
<name>A0A2C9UVP6_MANES</name>
<comment type="caution">
    <text evidence="1">The sequence shown here is derived from an EMBL/GenBank/DDBJ whole genome shotgun (WGS) entry which is preliminary data.</text>
</comment>
<proteinExistence type="predicted"/>
<evidence type="ECO:0000313" key="2">
    <source>
        <dbReference type="Proteomes" id="UP000091857"/>
    </source>
</evidence>
<dbReference type="Pfam" id="PF05542">
    <property type="entry name" value="DUF760"/>
    <property type="match status" value="1"/>
</dbReference>
<reference evidence="2" key="1">
    <citation type="journal article" date="2016" name="Nat. Biotechnol.">
        <title>Sequencing wild and cultivated cassava and related species reveals extensive interspecific hybridization and genetic diversity.</title>
        <authorList>
            <person name="Bredeson J.V."/>
            <person name="Lyons J.B."/>
            <person name="Prochnik S.E."/>
            <person name="Wu G.A."/>
            <person name="Ha C.M."/>
            <person name="Edsinger-Gonzales E."/>
            <person name="Grimwood J."/>
            <person name="Schmutz J."/>
            <person name="Rabbi I.Y."/>
            <person name="Egesi C."/>
            <person name="Nauluvula P."/>
            <person name="Lebot V."/>
            <person name="Ndunguru J."/>
            <person name="Mkamilo G."/>
            <person name="Bart R.S."/>
            <person name="Setter T.L."/>
            <person name="Gleadow R.M."/>
            <person name="Kulakow P."/>
            <person name="Ferguson M.E."/>
            <person name="Rounsley S."/>
            <person name="Rokhsar D.S."/>
        </authorList>
    </citation>
    <scope>NUCLEOTIDE SEQUENCE [LARGE SCALE GENOMIC DNA]</scope>
    <source>
        <strain evidence="2">cv. AM560-2</strain>
    </source>
</reference>
<sequence>MDCNFSLSALPNLSLQFLPSTVKSRYLPSVFPPSFTVNFADRSLTSSTGFFRREVRSRLVVVAKAGSSHCEPSSSSLNTPLEPRSAAGKFLTSVFQNQRQLFHVAVADELKLLADDRDGAVSRMFLSSGSDEAFLHRRIAQLKVNECQIAVEDVMYMLIFFKFSEIRVPLVPKLSRCIYNGRLEIWPPKDWELESIHTFEVLEMIREHVCTVIGLRANSSVTDSWATTEIQLLQLGRVYAASVLYGYFLKSASLRHYLEHCLAVPHHDPHVSCRSMLQFPDSLSHGLSNLVLGHESNKQSVSSGQRSSKQDWECEKLKRYVMGFDAETLRKCAKLKSKEAVNLIEKHSCALFGDDKNGLLKNDDVILTSFSSMRRLVLEAVAFGSFLWDTEEYVNTIFKLNENH</sequence>
<organism evidence="1 2">
    <name type="scientific">Manihot esculenta</name>
    <name type="common">Cassava</name>
    <name type="synonym">Jatropha manihot</name>
    <dbReference type="NCBI Taxonomy" id="3983"/>
    <lineage>
        <taxon>Eukaryota</taxon>
        <taxon>Viridiplantae</taxon>
        <taxon>Streptophyta</taxon>
        <taxon>Embryophyta</taxon>
        <taxon>Tracheophyta</taxon>
        <taxon>Spermatophyta</taxon>
        <taxon>Magnoliopsida</taxon>
        <taxon>eudicotyledons</taxon>
        <taxon>Gunneridae</taxon>
        <taxon>Pentapetalae</taxon>
        <taxon>rosids</taxon>
        <taxon>fabids</taxon>
        <taxon>Malpighiales</taxon>
        <taxon>Euphorbiaceae</taxon>
        <taxon>Crotonoideae</taxon>
        <taxon>Manihoteae</taxon>
        <taxon>Manihot</taxon>
    </lineage>
</organism>
<dbReference type="EMBL" id="CM004398">
    <property type="protein sequence ID" value="OAY34833.1"/>
    <property type="molecule type" value="Genomic_DNA"/>
</dbReference>
<gene>
    <name evidence="1" type="ORF">MANES_12G050300v8</name>
</gene>
<dbReference type="OrthoDB" id="25131at2759"/>
<dbReference type="Gramene" id="Manes.12G050300.1.v8.1">
    <property type="protein sequence ID" value="Manes.12G050300.1.v8.1.CDS"/>
    <property type="gene ID" value="Manes.12G050300.v8.1"/>
</dbReference>
<dbReference type="InterPro" id="IPR008479">
    <property type="entry name" value="DUF760"/>
</dbReference>
<dbReference type="Proteomes" id="UP000091857">
    <property type="component" value="Chromosome 12"/>
</dbReference>
<keyword evidence="2" id="KW-1185">Reference proteome</keyword>
<dbReference type="AlphaFoldDB" id="A0A2C9UVP6"/>
<accession>A0A2C9UVP6</accession>